<feature type="compositionally biased region" description="Pro residues" evidence="1">
    <location>
        <begin position="104"/>
        <end position="116"/>
    </location>
</feature>
<dbReference type="AlphaFoldDB" id="A0AAW0CLF3"/>
<feature type="region of interest" description="Disordered" evidence="1">
    <location>
        <begin position="1"/>
        <end position="252"/>
    </location>
</feature>
<evidence type="ECO:0008006" key="4">
    <source>
        <dbReference type="Google" id="ProtNLM"/>
    </source>
</evidence>
<protein>
    <recommendedName>
        <fullName evidence="4">Enamelin</fullName>
    </recommendedName>
</protein>
<accession>A0AAW0CLF3</accession>
<dbReference type="Proteomes" id="UP001383192">
    <property type="component" value="Unassembled WGS sequence"/>
</dbReference>
<keyword evidence="3" id="KW-1185">Reference proteome</keyword>
<proteinExistence type="predicted"/>
<evidence type="ECO:0000313" key="2">
    <source>
        <dbReference type="EMBL" id="KAK7038988.1"/>
    </source>
</evidence>
<feature type="compositionally biased region" description="Polar residues" evidence="1">
    <location>
        <begin position="9"/>
        <end position="42"/>
    </location>
</feature>
<feature type="compositionally biased region" description="Polar residues" evidence="1">
    <location>
        <begin position="50"/>
        <end position="59"/>
    </location>
</feature>
<feature type="compositionally biased region" description="Acidic residues" evidence="1">
    <location>
        <begin position="64"/>
        <end position="79"/>
    </location>
</feature>
<reference evidence="2 3" key="1">
    <citation type="submission" date="2024-01" db="EMBL/GenBank/DDBJ databases">
        <title>A draft genome for a cacao thread blight-causing isolate of Paramarasmius palmivorus.</title>
        <authorList>
            <person name="Baruah I.K."/>
            <person name="Bukari Y."/>
            <person name="Amoako-Attah I."/>
            <person name="Meinhardt L.W."/>
            <person name="Bailey B.A."/>
            <person name="Cohen S.P."/>
        </authorList>
    </citation>
    <scope>NUCLEOTIDE SEQUENCE [LARGE SCALE GENOMIC DNA]</scope>
    <source>
        <strain evidence="2 3">GH-12</strain>
    </source>
</reference>
<gene>
    <name evidence="2" type="ORF">VNI00_010380</name>
</gene>
<dbReference type="EMBL" id="JAYKXP010000041">
    <property type="protein sequence ID" value="KAK7038988.1"/>
    <property type="molecule type" value="Genomic_DNA"/>
</dbReference>
<evidence type="ECO:0000256" key="1">
    <source>
        <dbReference type="SAM" id="MobiDB-lite"/>
    </source>
</evidence>
<sequence length="252" mass="28858">MKPMFNDASRFSISGGTFSNVGRDQYNNSNNTTNHIRGSHNQYHTENHGSHNVTNNGVTYGQWGDDEDEDEWDSGEDEHEYERQQAYYPRPRGMGPQYGRGRYGPPPRPPYRPQPYPNDAFRPRMPYAATDPYYYPGPGQHPQDYYPDYEAPERPGMQPRNSAPYPDYPDPRQRQRPGPYYPEAYDERYGPPRQSQSPPPPPQAPRRQATHNPFRKAPARREDSGQQGSGSEDGLSQGGEGNEYTVPRSSDR</sequence>
<feature type="compositionally biased region" description="Low complexity" evidence="1">
    <location>
        <begin position="225"/>
        <end position="235"/>
    </location>
</feature>
<name>A0AAW0CLF3_9AGAR</name>
<evidence type="ECO:0000313" key="3">
    <source>
        <dbReference type="Proteomes" id="UP001383192"/>
    </source>
</evidence>
<feature type="compositionally biased region" description="Low complexity" evidence="1">
    <location>
        <begin position="131"/>
        <end position="146"/>
    </location>
</feature>
<organism evidence="2 3">
    <name type="scientific">Paramarasmius palmivorus</name>
    <dbReference type="NCBI Taxonomy" id="297713"/>
    <lineage>
        <taxon>Eukaryota</taxon>
        <taxon>Fungi</taxon>
        <taxon>Dikarya</taxon>
        <taxon>Basidiomycota</taxon>
        <taxon>Agaricomycotina</taxon>
        <taxon>Agaricomycetes</taxon>
        <taxon>Agaricomycetidae</taxon>
        <taxon>Agaricales</taxon>
        <taxon>Marasmiineae</taxon>
        <taxon>Marasmiaceae</taxon>
        <taxon>Paramarasmius</taxon>
    </lineage>
</organism>
<comment type="caution">
    <text evidence="2">The sequence shown here is derived from an EMBL/GenBank/DDBJ whole genome shotgun (WGS) entry which is preliminary data.</text>
</comment>